<dbReference type="PANTHER" id="PTHR42916">
    <property type="entry name" value="2-SUCCINYL-5-ENOLPYRUVYL-6-HYDROXY-3-CYCLOHEXENE-1-CARBOXYLATE SYNTHASE"/>
    <property type="match status" value="1"/>
</dbReference>
<dbReference type="InterPro" id="IPR012001">
    <property type="entry name" value="Thiamin_PyroP_enz_TPP-bd_dom"/>
</dbReference>
<evidence type="ECO:0000313" key="4">
    <source>
        <dbReference type="Proteomes" id="UP001642360"/>
    </source>
</evidence>
<feature type="compositionally biased region" description="Polar residues" evidence="1">
    <location>
        <begin position="93"/>
        <end position="115"/>
    </location>
</feature>
<evidence type="ECO:0000313" key="3">
    <source>
        <dbReference type="EMBL" id="CAK9155711.1"/>
    </source>
</evidence>
<evidence type="ECO:0000256" key="1">
    <source>
        <dbReference type="SAM" id="MobiDB-lite"/>
    </source>
</evidence>
<feature type="domain" description="Thiamine pyrophosphate enzyme N-terminal TPP-binding" evidence="2">
    <location>
        <begin position="4"/>
        <end position="100"/>
    </location>
</feature>
<dbReference type="Proteomes" id="UP001642360">
    <property type="component" value="Unassembled WGS sequence"/>
</dbReference>
<dbReference type="Gene3D" id="3.40.50.970">
    <property type="match status" value="1"/>
</dbReference>
<dbReference type="SUPFAM" id="SSF52518">
    <property type="entry name" value="Thiamin diphosphate-binding fold (THDP-binding)"/>
    <property type="match status" value="1"/>
</dbReference>
<protein>
    <recommendedName>
        <fullName evidence="2">Thiamine pyrophosphate enzyme N-terminal TPP-binding domain-containing protein</fullName>
    </recommendedName>
</protein>
<dbReference type="Pfam" id="PF02776">
    <property type="entry name" value="TPP_enzyme_N"/>
    <property type="match status" value="1"/>
</dbReference>
<evidence type="ECO:0000259" key="2">
    <source>
        <dbReference type="Pfam" id="PF02776"/>
    </source>
</evidence>
<dbReference type="PANTHER" id="PTHR42916:SF1">
    <property type="entry name" value="PROTEIN PHYLLO, CHLOROPLASTIC"/>
    <property type="match status" value="1"/>
</dbReference>
<dbReference type="InterPro" id="IPR029061">
    <property type="entry name" value="THDP-binding"/>
</dbReference>
<gene>
    <name evidence="3" type="ORF">ILEXP_LOCUS24118</name>
</gene>
<organism evidence="3 4">
    <name type="scientific">Ilex paraguariensis</name>
    <name type="common">yerba mate</name>
    <dbReference type="NCBI Taxonomy" id="185542"/>
    <lineage>
        <taxon>Eukaryota</taxon>
        <taxon>Viridiplantae</taxon>
        <taxon>Streptophyta</taxon>
        <taxon>Embryophyta</taxon>
        <taxon>Tracheophyta</taxon>
        <taxon>Spermatophyta</taxon>
        <taxon>Magnoliopsida</taxon>
        <taxon>eudicotyledons</taxon>
        <taxon>Gunneridae</taxon>
        <taxon>Pentapetalae</taxon>
        <taxon>asterids</taxon>
        <taxon>campanulids</taxon>
        <taxon>Aquifoliales</taxon>
        <taxon>Aquifoliaceae</taxon>
        <taxon>Ilex</taxon>
    </lineage>
</organism>
<reference evidence="3 4" key="1">
    <citation type="submission" date="2024-02" db="EMBL/GenBank/DDBJ databases">
        <authorList>
            <person name="Vignale AGUSTIN F."/>
            <person name="Sosa J E."/>
            <person name="Modenutti C."/>
        </authorList>
    </citation>
    <scope>NUCLEOTIDE SEQUENCE [LARGE SCALE GENOMIC DNA]</scope>
</reference>
<sequence length="126" mass="13338">MLSTWFDAPGSRSSPLAIAASTHPLTTCIACFDERSLAFHAVGYGRGSRKPAVVITSSGTAVSNLLPAVVEASQDFVPLLLLTADRPPELQDSGANQAINQDFFPSQSASHSPSKALNEKAYTFDK</sequence>
<dbReference type="EMBL" id="CAUOFW020002725">
    <property type="protein sequence ID" value="CAK9155711.1"/>
    <property type="molecule type" value="Genomic_DNA"/>
</dbReference>
<accession>A0ABC8SI33</accession>
<feature type="region of interest" description="Disordered" evidence="1">
    <location>
        <begin position="91"/>
        <end position="126"/>
    </location>
</feature>
<keyword evidence="4" id="KW-1185">Reference proteome</keyword>
<proteinExistence type="predicted"/>
<comment type="caution">
    <text evidence="3">The sequence shown here is derived from an EMBL/GenBank/DDBJ whole genome shotgun (WGS) entry which is preliminary data.</text>
</comment>
<name>A0ABC8SI33_9AQUA</name>
<dbReference type="AlphaFoldDB" id="A0ABC8SI33"/>